<protein>
    <submittedName>
        <fullName evidence="1">Uncharacterized protein</fullName>
    </submittedName>
</protein>
<dbReference type="Proteomes" id="UP000011717">
    <property type="component" value="Unassembled WGS sequence"/>
</dbReference>
<evidence type="ECO:0000313" key="1">
    <source>
        <dbReference type="EMBL" id="EMD83434.1"/>
    </source>
</evidence>
<proteinExistence type="predicted"/>
<sequence>MKRKKRTGVPAMKIGIAPTGAASLGMKKTELLPGVEMALPP</sequence>
<keyword evidence="2" id="KW-1185">Reference proteome</keyword>
<accession>M2TA27</accession>
<gene>
    <name evidence="1" type="ORF">C725_1335</name>
</gene>
<organism evidence="1 2">
    <name type="scientific">Pacificimonas flava</name>
    <dbReference type="NCBI Taxonomy" id="1234595"/>
    <lineage>
        <taxon>Bacteria</taxon>
        <taxon>Pseudomonadati</taxon>
        <taxon>Pseudomonadota</taxon>
        <taxon>Alphaproteobacteria</taxon>
        <taxon>Sphingomonadales</taxon>
        <taxon>Sphingosinicellaceae</taxon>
        <taxon>Pacificimonas</taxon>
    </lineage>
</organism>
<evidence type="ECO:0000313" key="2">
    <source>
        <dbReference type="Proteomes" id="UP000011717"/>
    </source>
</evidence>
<dbReference type="AlphaFoldDB" id="M2TA27"/>
<name>M2TA27_9SPHN</name>
<dbReference type="EMBL" id="AMRV01000003">
    <property type="protein sequence ID" value="EMD83434.1"/>
    <property type="molecule type" value="Genomic_DNA"/>
</dbReference>
<comment type="caution">
    <text evidence="1">The sequence shown here is derived from an EMBL/GenBank/DDBJ whole genome shotgun (WGS) entry which is preliminary data.</text>
</comment>
<reference evidence="1 2" key="1">
    <citation type="journal article" date="2013" name="Genome Announc.">
        <title>Draft Genome Sequence of Strain JLT2015T, Belonging to the Family Sphingomonadaceae of the Alphaproteobacteria.</title>
        <authorList>
            <person name="Tang K."/>
            <person name="Liu K."/>
            <person name="Li S."/>
            <person name="Jiao N."/>
        </authorList>
    </citation>
    <scope>NUCLEOTIDE SEQUENCE [LARGE SCALE GENOMIC DNA]</scope>
    <source>
        <strain evidence="1 2">JLT2015</strain>
    </source>
</reference>